<feature type="domain" description="Integrase catalytic" evidence="1">
    <location>
        <begin position="1"/>
        <end position="78"/>
    </location>
</feature>
<name>A0A0V0YQY0_9BILA</name>
<feature type="non-terminal residue" evidence="2">
    <location>
        <position position="1"/>
    </location>
</feature>
<dbReference type="PANTHER" id="PTHR37984:SF5">
    <property type="entry name" value="PROTEIN NYNRIN-LIKE"/>
    <property type="match status" value="1"/>
</dbReference>
<dbReference type="PROSITE" id="PS50994">
    <property type="entry name" value="INTEGRASE"/>
    <property type="match status" value="1"/>
</dbReference>
<gene>
    <name evidence="2" type="ORF">T12_15224</name>
</gene>
<dbReference type="AlphaFoldDB" id="A0A0V0YQY0"/>
<dbReference type="EMBL" id="JYDQ01003897">
    <property type="protein sequence ID" value="KRY02387.1"/>
    <property type="molecule type" value="Genomic_DNA"/>
</dbReference>
<dbReference type="GO" id="GO:0003676">
    <property type="term" value="F:nucleic acid binding"/>
    <property type="evidence" value="ECO:0007669"/>
    <property type="project" value="InterPro"/>
</dbReference>
<dbReference type="InterPro" id="IPR036397">
    <property type="entry name" value="RNaseH_sf"/>
</dbReference>
<keyword evidence="3" id="KW-1185">Reference proteome</keyword>
<accession>A0A0V0YQY0</accession>
<dbReference type="SUPFAM" id="SSF53098">
    <property type="entry name" value="Ribonuclease H-like"/>
    <property type="match status" value="1"/>
</dbReference>
<evidence type="ECO:0000313" key="2">
    <source>
        <dbReference type="EMBL" id="KRY02387.1"/>
    </source>
</evidence>
<dbReference type="InterPro" id="IPR050951">
    <property type="entry name" value="Retrovirus_Pol_polyprotein"/>
</dbReference>
<dbReference type="OrthoDB" id="5832112at2759"/>
<proteinExistence type="predicted"/>
<evidence type="ECO:0000313" key="3">
    <source>
        <dbReference type="Proteomes" id="UP000054783"/>
    </source>
</evidence>
<feature type="non-terminal residue" evidence="2">
    <location>
        <position position="94"/>
    </location>
</feature>
<reference evidence="2 3" key="1">
    <citation type="submission" date="2015-01" db="EMBL/GenBank/DDBJ databases">
        <title>Evolution of Trichinella species and genotypes.</title>
        <authorList>
            <person name="Korhonen P.K."/>
            <person name="Edoardo P."/>
            <person name="Giuseppe L.R."/>
            <person name="Gasser R.B."/>
        </authorList>
    </citation>
    <scope>NUCLEOTIDE SEQUENCE [LARGE SCALE GENOMIC DNA]</scope>
    <source>
        <strain evidence="2">ISS2496</strain>
    </source>
</reference>
<comment type="caution">
    <text evidence="2">The sequence shown here is derived from an EMBL/GenBank/DDBJ whole genome shotgun (WGS) entry which is preliminary data.</text>
</comment>
<dbReference type="PANTHER" id="PTHR37984">
    <property type="entry name" value="PROTEIN CBG26694"/>
    <property type="match status" value="1"/>
</dbReference>
<dbReference type="STRING" id="990121.A0A0V0YQY0"/>
<dbReference type="GO" id="GO:0015074">
    <property type="term" value="P:DNA integration"/>
    <property type="evidence" value="ECO:0007669"/>
    <property type="project" value="InterPro"/>
</dbReference>
<dbReference type="Proteomes" id="UP000054783">
    <property type="component" value="Unassembled WGS sequence"/>
</dbReference>
<evidence type="ECO:0000259" key="1">
    <source>
        <dbReference type="PROSITE" id="PS50994"/>
    </source>
</evidence>
<dbReference type="Gene3D" id="3.30.420.10">
    <property type="entry name" value="Ribonuclease H-like superfamily/Ribonuclease H"/>
    <property type="match status" value="1"/>
</dbReference>
<organism evidence="2 3">
    <name type="scientific">Trichinella patagoniensis</name>
    <dbReference type="NCBI Taxonomy" id="990121"/>
    <lineage>
        <taxon>Eukaryota</taxon>
        <taxon>Metazoa</taxon>
        <taxon>Ecdysozoa</taxon>
        <taxon>Nematoda</taxon>
        <taxon>Enoplea</taxon>
        <taxon>Dorylaimia</taxon>
        <taxon>Trichinellida</taxon>
        <taxon>Trichinellidae</taxon>
        <taxon>Trichinella</taxon>
    </lineage>
</organism>
<dbReference type="InterPro" id="IPR001584">
    <property type="entry name" value="Integrase_cat-core"/>
</dbReference>
<protein>
    <recommendedName>
        <fullName evidence="1">Integrase catalytic domain-containing protein</fullName>
    </recommendedName>
</protein>
<sequence length="94" mass="10714">LRLLLNNFGIKKTRKTPYHPQSDGLVERANRALLQLFRTYMVKDADWEDHLPLMLYAYRTAKHASTGASPFRKVGSFFAFIVSDQPLASAQTSK</sequence>
<dbReference type="InterPro" id="IPR012337">
    <property type="entry name" value="RNaseH-like_sf"/>
</dbReference>